<sequence>MSLALVALLLLVAILVLAAVRSDLNAGIFAVAVAYGLGLWVMDLSAAEVAGFLPSQLVLTIVGVALLFEMAQQNGTLGRLTAVAIRLVRGNARLLPISFFLLAFALSAMGPGNIAATVLVAPIAMPTAVAAGISPFLMAVLVCTGANAGAFSPVSVTGNINTALIQKIGLTEPLLPLQIFLTVALIQAVTALTAYFLLGGYRVQRHAEVPKVSQQGFELRHILTLLAIGLFIVALVIFQVPAPAAAFALVAILSLFRLGDADASIKALPWGVLLLISGLSILIGLLEKVGSLELTTHLLAQAATPQTVNAVLAFFAGLASVGSSSSGVVMPLFIPLAPQILERVGVADLTSAVVAIDLGSHMVDVSPLSTLGALCLAALPNSHNRSRLFRQLLGWGLSMTVAGALLAWVFLDLL</sequence>
<feature type="transmembrane region" description="Helical" evidence="1">
    <location>
        <begin position="28"/>
        <end position="45"/>
    </location>
</feature>
<dbReference type="RefSeq" id="WP_119341906.1">
    <property type="nucleotide sequence ID" value="NZ_BJXL01000020.1"/>
</dbReference>
<feature type="domain" description="Dicarboxylate carrier MatC N-terminal" evidence="2">
    <location>
        <begin position="1"/>
        <end position="150"/>
    </location>
</feature>
<proteinExistence type="predicted"/>
<feature type="transmembrane region" description="Helical" evidence="1">
    <location>
        <begin position="267"/>
        <end position="286"/>
    </location>
</feature>
<evidence type="ECO:0000313" key="3">
    <source>
        <dbReference type="EMBL" id="GEM82784.1"/>
    </source>
</evidence>
<evidence type="ECO:0000259" key="2">
    <source>
        <dbReference type="Pfam" id="PF07158"/>
    </source>
</evidence>
<dbReference type="Proteomes" id="UP000321197">
    <property type="component" value="Unassembled WGS sequence"/>
</dbReference>
<feature type="transmembrane region" description="Helical" evidence="1">
    <location>
        <begin position="307"/>
        <end position="334"/>
    </location>
</feature>
<dbReference type="AlphaFoldDB" id="A0A511QZI7"/>
<feature type="transmembrane region" description="Helical" evidence="1">
    <location>
        <begin position="354"/>
        <end position="380"/>
    </location>
</feature>
<feature type="transmembrane region" description="Helical" evidence="1">
    <location>
        <begin position="222"/>
        <end position="255"/>
    </location>
</feature>
<dbReference type="Pfam" id="PF07158">
    <property type="entry name" value="MatC_N"/>
    <property type="match status" value="1"/>
</dbReference>
<feature type="transmembrane region" description="Helical" evidence="1">
    <location>
        <begin position="179"/>
        <end position="201"/>
    </location>
</feature>
<evidence type="ECO:0000313" key="4">
    <source>
        <dbReference type="Proteomes" id="UP000321197"/>
    </source>
</evidence>
<feature type="transmembrane region" description="Helical" evidence="1">
    <location>
        <begin position="97"/>
        <end position="121"/>
    </location>
</feature>
<gene>
    <name evidence="3" type="ORF">MHY01S_09500</name>
</gene>
<keyword evidence="1" id="KW-1133">Transmembrane helix</keyword>
<evidence type="ECO:0000256" key="1">
    <source>
        <dbReference type="SAM" id="Phobius"/>
    </source>
</evidence>
<dbReference type="InterPro" id="IPR009827">
    <property type="entry name" value="MatC_N"/>
</dbReference>
<feature type="transmembrane region" description="Helical" evidence="1">
    <location>
        <begin position="128"/>
        <end position="151"/>
    </location>
</feature>
<feature type="transmembrane region" description="Helical" evidence="1">
    <location>
        <begin position="392"/>
        <end position="411"/>
    </location>
</feature>
<name>A0A511QZI7_9DEIN</name>
<protein>
    <recommendedName>
        <fullName evidence="2">Dicarboxylate carrier MatC N-terminal domain-containing protein</fullName>
    </recommendedName>
</protein>
<dbReference type="OrthoDB" id="88446at2"/>
<feature type="transmembrane region" description="Helical" evidence="1">
    <location>
        <begin position="52"/>
        <end position="71"/>
    </location>
</feature>
<keyword evidence="1" id="KW-0472">Membrane</keyword>
<dbReference type="EMBL" id="BJXL01000020">
    <property type="protein sequence ID" value="GEM82784.1"/>
    <property type="molecule type" value="Genomic_DNA"/>
</dbReference>
<reference evidence="3 4" key="1">
    <citation type="submission" date="2019-07" db="EMBL/GenBank/DDBJ databases">
        <title>Whole genome shotgun sequence of Meiothermus hypogaeus NBRC 106114.</title>
        <authorList>
            <person name="Hosoyama A."/>
            <person name="Uohara A."/>
            <person name="Ohji S."/>
            <person name="Ichikawa N."/>
        </authorList>
    </citation>
    <scope>NUCLEOTIDE SEQUENCE [LARGE SCALE GENOMIC DNA]</scope>
    <source>
        <strain evidence="3 4">NBRC 106114</strain>
    </source>
</reference>
<comment type="caution">
    <text evidence="3">The sequence shown here is derived from an EMBL/GenBank/DDBJ whole genome shotgun (WGS) entry which is preliminary data.</text>
</comment>
<accession>A0A511QZI7</accession>
<organism evidence="3 4">
    <name type="scientific">Meiothermus hypogaeus NBRC 106114</name>
    <dbReference type="NCBI Taxonomy" id="1227553"/>
    <lineage>
        <taxon>Bacteria</taxon>
        <taxon>Thermotogati</taxon>
        <taxon>Deinococcota</taxon>
        <taxon>Deinococci</taxon>
        <taxon>Thermales</taxon>
        <taxon>Thermaceae</taxon>
        <taxon>Meiothermus</taxon>
    </lineage>
</organism>
<keyword evidence="1" id="KW-0812">Transmembrane</keyword>